<dbReference type="InterPro" id="IPR036249">
    <property type="entry name" value="Thioredoxin-like_sf"/>
</dbReference>
<accession>A0AAV5ISE2</accession>
<dbReference type="Gene3D" id="3.40.30.10">
    <property type="entry name" value="Glutaredoxin"/>
    <property type="match status" value="1"/>
</dbReference>
<dbReference type="InterPro" id="IPR013766">
    <property type="entry name" value="Thioredoxin_domain"/>
</dbReference>
<dbReference type="SUPFAM" id="SSF52833">
    <property type="entry name" value="Thioredoxin-like"/>
    <property type="match status" value="1"/>
</dbReference>
<evidence type="ECO:0000256" key="2">
    <source>
        <dbReference type="ARBA" id="ARBA00022803"/>
    </source>
</evidence>
<dbReference type="Proteomes" id="UP001054252">
    <property type="component" value="Unassembled WGS sequence"/>
</dbReference>
<dbReference type="FunFam" id="3.40.30.10:FF:000211">
    <property type="entry name" value="TPR repeat-containing thioredoxin TTL4"/>
    <property type="match status" value="1"/>
</dbReference>
<keyword evidence="1" id="KW-0677">Repeat</keyword>
<dbReference type="InterPro" id="IPR019734">
    <property type="entry name" value="TPR_rpt"/>
</dbReference>
<evidence type="ECO:0000256" key="4">
    <source>
        <dbReference type="SAM" id="MobiDB-lite"/>
    </source>
</evidence>
<keyword evidence="2 3" id="KW-0802">TPR repeat</keyword>
<organism evidence="6 7">
    <name type="scientific">Rubroshorea leprosula</name>
    <dbReference type="NCBI Taxonomy" id="152421"/>
    <lineage>
        <taxon>Eukaryota</taxon>
        <taxon>Viridiplantae</taxon>
        <taxon>Streptophyta</taxon>
        <taxon>Embryophyta</taxon>
        <taxon>Tracheophyta</taxon>
        <taxon>Spermatophyta</taxon>
        <taxon>Magnoliopsida</taxon>
        <taxon>eudicotyledons</taxon>
        <taxon>Gunneridae</taxon>
        <taxon>Pentapetalae</taxon>
        <taxon>rosids</taxon>
        <taxon>malvids</taxon>
        <taxon>Malvales</taxon>
        <taxon>Dipterocarpaceae</taxon>
        <taxon>Rubroshorea</taxon>
    </lineage>
</organism>
<dbReference type="InterPro" id="IPR011990">
    <property type="entry name" value="TPR-like_helical_dom_sf"/>
</dbReference>
<feature type="repeat" description="TPR" evidence="3">
    <location>
        <begin position="220"/>
        <end position="253"/>
    </location>
</feature>
<dbReference type="PROSITE" id="PS50005">
    <property type="entry name" value="TPR"/>
    <property type="match status" value="1"/>
</dbReference>
<feature type="region of interest" description="Disordered" evidence="4">
    <location>
        <begin position="25"/>
        <end position="201"/>
    </location>
</feature>
<feature type="compositionally biased region" description="Polar residues" evidence="4">
    <location>
        <begin position="116"/>
        <end position="141"/>
    </location>
</feature>
<dbReference type="SMART" id="SM00028">
    <property type="entry name" value="TPR"/>
    <property type="match status" value="6"/>
</dbReference>
<dbReference type="AlphaFoldDB" id="A0AAV5ISE2"/>
<dbReference type="PANTHER" id="PTHR46050">
    <property type="entry name" value="TPR REPEAT-CONTAINING THIOREDOXIN"/>
    <property type="match status" value="1"/>
</dbReference>
<protein>
    <recommendedName>
        <fullName evidence="5">Thioredoxin domain-containing protein</fullName>
    </recommendedName>
</protein>
<feature type="compositionally biased region" description="Low complexity" evidence="4">
    <location>
        <begin position="176"/>
        <end position="194"/>
    </location>
</feature>
<dbReference type="GO" id="GO:0005737">
    <property type="term" value="C:cytoplasm"/>
    <property type="evidence" value="ECO:0007669"/>
    <property type="project" value="TreeGrafter"/>
</dbReference>
<proteinExistence type="predicted"/>
<dbReference type="Gene3D" id="1.25.40.10">
    <property type="entry name" value="Tetratricopeptide repeat domain"/>
    <property type="match status" value="1"/>
</dbReference>
<dbReference type="Pfam" id="PF13432">
    <property type="entry name" value="TPR_16"/>
    <property type="match status" value="2"/>
</dbReference>
<dbReference type="GO" id="GO:0006950">
    <property type="term" value="P:response to stress"/>
    <property type="evidence" value="ECO:0007669"/>
    <property type="project" value="UniProtKB-ARBA"/>
</dbReference>
<evidence type="ECO:0000256" key="3">
    <source>
        <dbReference type="PROSITE-ProRule" id="PRU00339"/>
    </source>
</evidence>
<dbReference type="CDD" id="cd02947">
    <property type="entry name" value="TRX_family"/>
    <property type="match status" value="1"/>
</dbReference>
<dbReference type="EMBL" id="BPVZ01000018">
    <property type="protein sequence ID" value="GKV02088.1"/>
    <property type="molecule type" value="Genomic_DNA"/>
</dbReference>
<evidence type="ECO:0000313" key="6">
    <source>
        <dbReference type="EMBL" id="GKV02088.1"/>
    </source>
</evidence>
<dbReference type="SUPFAM" id="SSF48452">
    <property type="entry name" value="TPR-like"/>
    <property type="match status" value="2"/>
</dbReference>
<feature type="domain" description="Thioredoxin" evidence="5">
    <location>
        <begin position="597"/>
        <end position="682"/>
    </location>
</feature>
<evidence type="ECO:0000256" key="1">
    <source>
        <dbReference type="ARBA" id="ARBA00022737"/>
    </source>
</evidence>
<dbReference type="Pfam" id="PF00085">
    <property type="entry name" value="Thioredoxin"/>
    <property type="match status" value="1"/>
</dbReference>
<dbReference type="InterPro" id="IPR044534">
    <property type="entry name" value="TTL1-4"/>
</dbReference>
<dbReference type="PANTHER" id="PTHR46050:SF3">
    <property type="entry name" value="TPR REPEAT-CONTAINING THIOREDOXIN TTL1"/>
    <property type="match status" value="1"/>
</dbReference>
<sequence>MSHSGKPVSDLGCDRLADQLRESLSCEANKPDFRELDLGSPVSPLRPRSSAPTTTTTTTSSSSSSSGSVSGRNGNYHVSRRSESGPGNHSGELSGSSESSPTGPNRNLKPGHARSDSGTTTHPLIYSGQSSVTSPQVNVPPTGNICPPGRVLKTGMVTSRSTRTDVLGSGSGNYGHGSIMRGGSSGSGASRPASVDSGGTANVRGGGIDVMGWAMSSVDPEEVKRVGNDVYKKGHFVEALALYDRAIALWPGNAAYRSNRAAALTSLGRIGEAVTECEEAVKLDPNYGRAHQRLASLMLRLGQVENARKHLYFPGKQPDPAELYKLQAVEKHLNKCTDARRIRDWESALREGEAAVASGADFCPQLSLCRVEALLKLHQLDDAESSLSSIPRVESYTTSCSQTRFFGMLSKAYPFFVQSQIEMALGRFEDAVTAAEKAGQIDPRNVEVAVLLNNVRLVARARARGNDLFNSERFTEACSAYSEGLKLDPSNKVLYCNRAACWSKRGLWERSIQDCDQALRIHPSYTKALLRRAASNSKLERWADAVRDYEVLRRKLPDDNDVSESFFHALVALKKSRGEEVHNMKFGGEVEEVSGVEQFKAAISLPGVSVVHFKAASDSQCKQISPFVDILCGRYPSINFLKVDIVENPAVASAENVKIVPTFKIYRSGSRLKEIVCPSREMLEHSVRHYSF</sequence>
<reference evidence="6 7" key="1">
    <citation type="journal article" date="2021" name="Commun. Biol.">
        <title>The genome of Shorea leprosula (Dipterocarpaceae) highlights the ecological relevance of drought in aseasonal tropical rainforests.</title>
        <authorList>
            <person name="Ng K.K.S."/>
            <person name="Kobayashi M.J."/>
            <person name="Fawcett J.A."/>
            <person name="Hatakeyama M."/>
            <person name="Paape T."/>
            <person name="Ng C.H."/>
            <person name="Ang C.C."/>
            <person name="Tnah L.H."/>
            <person name="Lee C.T."/>
            <person name="Nishiyama T."/>
            <person name="Sese J."/>
            <person name="O'Brien M.J."/>
            <person name="Copetti D."/>
            <person name="Mohd Noor M.I."/>
            <person name="Ong R.C."/>
            <person name="Putra M."/>
            <person name="Sireger I.Z."/>
            <person name="Indrioko S."/>
            <person name="Kosugi Y."/>
            <person name="Izuno A."/>
            <person name="Isagi Y."/>
            <person name="Lee S.L."/>
            <person name="Shimizu K.K."/>
        </authorList>
    </citation>
    <scope>NUCLEOTIDE SEQUENCE [LARGE SCALE GENOMIC DNA]</scope>
    <source>
        <strain evidence="6">214</strain>
    </source>
</reference>
<comment type="caution">
    <text evidence="6">The sequence shown here is derived from an EMBL/GenBank/DDBJ whole genome shotgun (WGS) entry which is preliminary data.</text>
</comment>
<feature type="compositionally biased region" description="Low complexity" evidence="4">
    <location>
        <begin position="49"/>
        <end position="70"/>
    </location>
</feature>
<name>A0AAV5ISE2_9ROSI</name>
<evidence type="ECO:0000313" key="7">
    <source>
        <dbReference type="Proteomes" id="UP001054252"/>
    </source>
</evidence>
<evidence type="ECO:0000259" key="5">
    <source>
        <dbReference type="Pfam" id="PF00085"/>
    </source>
</evidence>
<feature type="compositionally biased region" description="Low complexity" evidence="4">
    <location>
        <begin position="90"/>
        <end position="100"/>
    </location>
</feature>
<gene>
    <name evidence="6" type="ORF">SLEP1_g14567</name>
</gene>
<keyword evidence="7" id="KW-1185">Reference proteome</keyword>